<dbReference type="GeneID" id="25904227"/>
<gene>
    <name evidence="1" type="ORF">SARC_03723</name>
</gene>
<proteinExistence type="predicted"/>
<evidence type="ECO:0000313" key="2">
    <source>
        <dbReference type="Proteomes" id="UP000054560"/>
    </source>
</evidence>
<name>A0A0L0G5I8_9EUKA</name>
<keyword evidence="2" id="KW-1185">Reference proteome</keyword>
<protein>
    <submittedName>
        <fullName evidence="1">Uncharacterized protein</fullName>
    </submittedName>
</protein>
<evidence type="ECO:0000313" key="1">
    <source>
        <dbReference type="EMBL" id="KNC84061.1"/>
    </source>
</evidence>
<dbReference type="Proteomes" id="UP000054560">
    <property type="component" value="Unassembled WGS sequence"/>
</dbReference>
<organism evidence="1 2">
    <name type="scientific">Sphaeroforma arctica JP610</name>
    <dbReference type="NCBI Taxonomy" id="667725"/>
    <lineage>
        <taxon>Eukaryota</taxon>
        <taxon>Ichthyosporea</taxon>
        <taxon>Ichthyophonida</taxon>
        <taxon>Sphaeroforma</taxon>
    </lineage>
</organism>
<dbReference type="RefSeq" id="XP_014157963.1">
    <property type="nucleotide sequence ID" value="XM_014302488.1"/>
</dbReference>
<accession>A0A0L0G5I8</accession>
<reference evidence="1 2" key="1">
    <citation type="submission" date="2011-02" db="EMBL/GenBank/DDBJ databases">
        <title>The Genome Sequence of Sphaeroforma arctica JP610.</title>
        <authorList>
            <consortium name="The Broad Institute Genome Sequencing Platform"/>
            <person name="Russ C."/>
            <person name="Cuomo C."/>
            <person name="Young S.K."/>
            <person name="Zeng Q."/>
            <person name="Gargeya S."/>
            <person name="Alvarado L."/>
            <person name="Berlin A."/>
            <person name="Chapman S.B."/>
            <person name="Chen Z."/>
            <person name="Freedman E."/>
            <person name="Gellesch M."/>
            <person name="Goldberg J."/>
            <person name="Griggs A."/>
            <person name="Gujja S."/>
            <person name="Heilman E."/>
            <person name="Heiman D."/>
            <person name="Howarth C."/>
            <person name="Mehta T."/>
            <person name="Neiman D."/>
            <person name="Pearson M."/>
            <person name="Roberts A."/>
            <person name="Saif S."/>
            <person name="Shea T."/>
            <person name="Shenoy N."/>
            <person name="Sisk P."/>
            <person name="Stolte C."/>
            <person name="Sykes S."/>
            <person name="White J."/>
            <person name="Yandava C."/>
            <person name="Burger G."/>
            <person name="Gray M.W."/>
            <person name="Holland P.W.H."/>
            <person name="King N."/>
            <person name="Lang F.B.F."/>
            <person name="Roger A.J."/>
            <person name="Ruiz-Trillo I."/>
            <person name="Haas B."/>
            <person name="Nusbaum C."/>
            <person name="Birren B."/>
        </authorList>
    </citation>
    <scope>NUCLEOTIDE SEQUENCE [LARGE SCALE GENOMIC DNA]</scope>
    <source>
        <strain evidence="1 2">JP610</strain>
    </source>
</reference>
<dbReference type="OrthoDB" id="430354at2759"/>
<sequence length="134" mass="14688">MLELGGEWGADYWANTGDTSVSAGNHVSDISPGLGTVFWADIEGNYTIDTKLISAKQKELYSNEESIGILKNAYDERVVSMDKSQLFTSTHMTVGCDTGIMLIDLRRSNVALELLNVIRNDVELLATSRGDKDV</sequence>
<dbReference type="EMBL" id="KQ241791">
    <property type="protein sequence ID" value="KNC84061.1"/>
    <property type="molecule type" value="Genomic_DNA"/>
</dbReference>
<dbReference type="AlphaFoldDB" id="A0A0L0G5I8"/>